<protein>
    <submittedName>
        <fullName evidence="1">Uncharacterized protein</fullName>
    </submittedName>
</protein>
<sequence>MNEKGGSCCFVSGVAACFTWLTVSRCMNGVELLYRGGFADAWMVEHESAGVKHGGASRI</sequence>
<dbReference type="EMBL" id="CP039354">
    <property type="protein sequence ID" value="QCE10344.1"/>
    <property type="molecule type" value="Genomic_DNA"/>
</dbReference>
<evidence type="ECO:0000313" key="1">
    <source>
        <dbReference type="EMBL" id="QCE10344.1"/>
    </source>
</evidence>
<dbReference type="AlphaFoldDB" id="A0A4D6NC62"/>
<gene>
    <name evidence="1" type="ORF">DEO72_LG10g1574</name>
</gene>
<dbReference type="PROSITE" id="PS51257">
    <property type="entry name" value="PROKAR_LIPOPROTEIN"/>
    <property type="match status" value="1"/>
</dbReference>
<proteinExistence type="predicted"/>
<evidence type="ECO:0000313" key="2">
    <source>
        <dbReference type="Proteomes" id="UP000501690"/>
    </source>
</evidence>
<keyword evidence="2" id="KW-1185">Reference proteome</keyword>
<dbReference type="Proteomes" id="UP000501690">
    <property type="component" value="Linkage Group LG10"/>
</dbReference>
<accession>A0A4D6NC62</accession>
<name>A0A4D6NC62_VIGUN</name>
<reference evidence="1 2" key="1">
    <citation type="submission" date="2019-04" db="EMBL/GenBank/DDBJ databases">
        <title>An improved genome assembly and genetic linkage map for asparagus bean, Vigna unguiculata ssp. sesquipedialis.</title>
        <authorList>
            <person name="Xia Q."/>
            <person name="Zhang R."/>
            <person name="Dong Y."/>
        </authorList>
    </citation>
    <scope>NUCLEOTIDE SEQUENCE [LARGE SCALE GENOMIC DNA]</scope>
    <source>
        <tissue evidence="1">Leaf</tissue>
    </source>
</reference>
<organism evidence="1 2">
    <name type="scientific">Vigna unguiculata</name>
    <name type="common">Cowpea</name>
    <dbReference type="NCBI Taxonomy" id="3917"/>
    <lineage>
        <taxon>Eukaryota</taxon>
        <taxon>Viridiplantae</taxon>
        <taxon>Streptophyta</taxon>
        <taxon>Embryophyta</taxon>
        <taxon>Tracheophyta</taxon>
        <taxon>Spermatophyta</taxon>
        <taxon>Magnoliopsida</taxon>
        <taxon>eudicotyledons</taxon>
        <taxon>Gunneridae</taxon>
        <taxon>Pentapetalae</taxon>
        <taxon>rosids</taxon>
        <taxon>fabids</taxon>
        <taxon>Fabales</taxon>
        <taxon>Fabaceae</taxon>
        <taxon>Papilionoideae</taxon>
        <taxon>50 kb inversion clade</taxon>
        <taxon>NPAAA clade</taxon>
        <taxon>indigoferoid/millettioid clade</taxon>
        <taxon>Phaseoleae</taxon>
        <taxon>Vigna</taxon>
    </lineage>
</organism>